<dbReference type="SUPFAM" id="SSF57850">
    <property type="entry name" value="RING/U-box"/>
    <property type="match status" value="1"/>
</dbReference>
<evidence type="ECO:0000256" key="2">
    <source>
        <dbReference type="ARBA" id="ARBA00004167"/>
    </source>
</evidence>
<evidence type="ECO:0000256" key="14">
    <source>
        <dbReference type="ARBA" id="ARBA00024209"/>
    </source>
</evidence>
<feature type="signal peptide" evidence="17">
    <location>
        <begin position="1"/>
        <end position="21"/>
    </location>
</feature>
<evidence type="ECO:0000256" key="5">
    <source>
        <dbReference type="ARBA" id="ARBA00022679"/>
    </source>
</evidence>
<comment type="similarity">
    <text evidence="14">Belongs to the RING-type zinc finger family. ATL subfamily.</text>
</comment>
<proteinExistence type="inferred from homology"/>
<dbReference type="PANTHER" id="PTHR46279:SF31">
    <property type="entry name" value="RING-H2 FINGER PROTEIN ATL20-LIKE ISOFORM X1"/>
    <property type="match status" value="1"/>
</dbReference>
<keyword evidence="10" id="KW-0833">Ubl conjugation pathway</keyword>
<dbReference type="EC" id="2.3.2.27" evidence="4"/>
<sequence>MIGNLWILFFFSSFLLHRGLPSPDTCPDEFCQLGEPVIHFPFRLKQRQPNERCVYPGFDLSCDGLGQTIINLPPSGEFVVASILYAEQLMFLRDPGNCLPRQFPSLSLLDPQWTVQSYKNFTFFQCPLDRSIFPGFTPVPCLSNRNHTIVAILTEDFERTMSPAMPGCVHNWTELVPSADDTLDSIGLTWSKPNCGDCHAHGAVCGFKGDTGLETACTGESEPEEDRPKGTAVKLEALVGIGLPWLMIIMCVFCCISRKIRLQGQVQQYQTDLASSAREVEAVLVMIGMDTPTIESYPKTQIGDAVSPLPGDDICSICLSEYRPEETVRMIPECNHYFHAHCIDPWLKRNASCPLCRNHQGYVFYLPHGCLLLVEISISTQVLGG</sequence>
<evidence type="ECO:0000256" key="1">
    <source>
        <dbReference type="ARBA" id="ARBA00000900"/>
    </source>
</evidence>
<evidence type="ECO:0000256" key="15">
    <source>
        <dbReference type="PROSITE-ProRule" id="PRU00175"/>
    </source>
</evidence>
<evidence type="ECO:0000256" key="17">
    <source>
        <dbReference type="SAM" id="SignalP"/>
    </source>
</evidence>
<reference evidence="19 20" key="1">
    <citation type="submission" date="2024-11" db="EMBL/GenBank/DDBJ databases">
        <title>Chromosome-level genome assembly of Eucalyptus globulus Labill. provides insights into its genome evolution.</title>
        <authorList>
            <person name="Li X."/>
        </authorList>
    </citation>
    <scope>NUCLEOTIDE SEQUENCE [LARGE SCALE GENOMIC DNA]</scope>
    <source>
        <strain evidence="19">CL2024</strain>
        <tissue evidence="19">Fresh tender leaves</tissue>
    </source>
</reference>
<feature type="domain" description="RING-type" evidence="18">
    <location>
        <begin position="315"/>
        <end position="357"/>
    </location>
</feature>
<dbReference type="InterPro" id="IPR013083">
    <property type="entry name" value="Znf_RING/FYVE/PHD"/>
</dbReference>
<dbReference type="Gene3D" id="3.30.40.10">
    <property type="entry name" value="Zinc/RING finger domain, C3HC4 (zinc finger)"/>
    <property type="match status" value="1"/>
</dbReference>
<dbReference type="PANTHER" id="PTHR46279">
    <property type="entry name" value="RING/U-BOX SUPERFAMILY PROTEIN"/>
    <property type="match status" value="1"/>
</dbReference>
<feature type="transmembrane region" description="Helical" evidence="16">
    <location>
        <begin position="237"/>
        <end position="256"/>
    </location>
</feature>
<evidence type="ECO:0000256" key="4">
    <source>
        <dbReference type="ARBA" id="ARBA00012483"/>
    </source>
</evidence>
<evidence type="ECO:0000256" key="7">
    <source>
        <dbReference type="ARBA" id="ARBA00022723"/>
    </source>
</evidence>
<dbReference type="SMART" id="SM00184">
    <property type="entry name" value="RING"/>
    <property type="match status" value="1"/>
</dbReference>
<protein>
    <recommendedName>
        <fullName evidence="4">RING-type E3 ubiquitin transferase</fullName>
        <ecNumber evidence="4">2.3.2.27</ecNumber>
    </recommendedName>
</protein>
<evidence type="ECO:0000256" key="9">
    <source>
        <dbReference type="ARBA" id="ARBA00022771"/>
    </source>
</evidence>
<evidence type="ECO:0000313" key="20">
    <source>
        <dbReference type="Proteomes" id="UP001634007"/>
    </source>
</evidence>
<keyword evidence="20" id="KW-1185">Reference proteome</keyword>
<dbReference type="InterPro" id="IPR001841">
    <property type="entry name" value="Znf_RING"/>
</dbReference>
<evidence type="ECO:0000256" key="13">
    <source>
        <dbReference type="ARBA" id="ARBA00023136"/>
    </source>
</evidence>
<evidence type="ECO:0000313" key="19">
    <source>
        <dbReference type="EMBL" id="KAL3742918.1"/>
    </source>
</evidence>
<dbReference type="GO" id="GO:0008270">
    <property type="term" value="F:zinc ion binding"/>
    <property type="evidence" value="ECO:0007669"/>
    <property type="project" value="UniProtKB-KW"/>
</dbReference>
<evidence type="ECO:0000256" key="16">
    <source>
        <dbReference type="SAM" id="Phobius"/>
    </source>
</evidence>
<dbReference type="InterPro" id="IPR046948">
    <property type="entry name" value="ATL20-22-like"/>
</dbReference>
<dbReference type="EMBL" id="JBJKBG010000004">
    <property type="protein sequence ID" value="KAL3742918.1"/>
    <property type="molecule type" value="Genomic_DNA"/>
</dbReference>
<dbReference type="AlphaFoldDB" id="A0ABD3KTW7"/>
<keyword evidence="13 16" id="KW-0472">Membrane</keyword>
<gene>
    <name evidence="19" type="ORF">ACJRO7_018255</name>
</gene>
<evidence type="ECO:0000256" key="3">
    <source>
        <dbReference type="ARBA" id="ARBA00004906"/>
    </source>
</evidence>
<comment type="caution">
    <text evidence="19">The sequence shown here is derived from an EMBL/GenBank/DDBJ whole genome shotgun (WGS) entry which is preliminary data.</text>
</comment>
<evidence type="ECO:0000256" key="12">
    <source>
        <dbReference type="ARBA" id="ARBA00022989"/>
    </source>
</evidence>
<keyword evidence="9 15" id="KW-0863">Zinc-finger</keyword>
<dbReference type="Pfam" id="PF13947">
    <property type="entry name" value="GUB_WAK_bind"/>
    <property type="match status" value="1"/>
</dbReference>
<dbReference type="PROSITE" id="PS50089">
    <property type="entry name" value="ZF_RING_2"/>
    <property type="match status" value="1"/>
</dbReference>
<keyword evidence="5" id="KW-0808">Transferase</keyword>
<keyword evidence="8 17" id="KW-0732">Signal</keyword>
<dbReference type="CDD" id="cd16454">
    <property type="entry name" value="RING-H2_PA-TM-RING"/>
    <property type="match status" value="1"/>
</dbReference>
<evidence type="ECO:0000256" key="8">
    <source>
        <dbReference type="ARBA" id="ARBA00022729"/>
    </source>
</evidence>
<keyword evidence="7" id="KW-0479">Metal-binding</keyword>
<comment type="catalytic activity">
    <reaction evidence="1">
        <text>S-ubiquitinyl-[E2 ubiquitin-conjugating enzyme]-L-cysteine + [acceptor protein]-L-lysine = [E2 ubiquitin-conjugating enzyme]-L-cysteine + N(6)-ubiquitinyl-[acceptor protein]-L-lysine.</text>
        <dbReference type="EC" id="2.3.2.27"/>
    </reaction>
</comment>
<evidence type="ECO:0000256" key="11">
    <source>
        <dbReference type="ARBA" id="ARBA00022833"/>
    </source>
</evidence>
<evidence type="ECO:0000259" key="18">
    <source>
        <dbReference type="PROSITE" id="PS50089"/>
    </source>
</evidence>
<organism evidence="19 20">
    <name type="scientific">Eucalyptus globulus</name>
    <name type="common">Tasmanian blue gum</name>
    <dbReference type="NCBI Taxonomy" id="34317"/>
    <lineage>
        <taxon>Eukaryota</taxon>
        <taxon>Viridiplantae</taxon>
        <taxon>Streptophyta</taxon>
        <taxon>Embryophyta</taxon>
        <taxon>Tracheophyta</taxon>
        <taxon>Spermatophyta</taxon>
        <taxon>Magnoliopsida</taxon>
        <taxon>eudicotyledons</taxon>
        <taxon>Gunneridae</taxon>
        <taxon>Pentapetalae</taxon>
        <taxon>rosids</taxon>
        <taxon>malvids</taxon>
        <taxon>Myrtales</taxon>
        <taxon>Myrtaceae</taxon>
        <taxon>Myrtoideae</taxon>
        <taxon>Eucalypteae</taxon>
        <taxon>Eucalyptus</taxon>
    </lineage>
</organism>
<keyword evidence="12 16" id="KW-1133">Transmembrane helix</keyword>
<dbReference type="Proteomes" id="UP001634007">
    <property type="component" value="Unassembled WGS sequence"/>
</dbReference>
<evidence type="ECO:0000256" key="10">
    <source>
        <dbReference type="ARBA" id="ARBA00022786"/>
    </source>
</evidence>
<feature type="chain" id="PRO_5044781082" description="RING-type E3 ubiquitin transferase" evidence="17">
    <location>
        <begin position="22"/>
        <end position="385"/>
    </location>
</feature>
<comment type="subcellular location">
    <subcellularLocation>
        <location evidence="2">Membrane</location>
        <topology evidence="2">Single-pass membrane protein</topology>
    </subcellularLocation>
</comment>
<dbReference type="GO" id="GO:0016020">
    <property type="term" value="C:membrane"/>
    <property type="evidence" value="ECO:0007669"/>
    <property type="project" value="UniProtKB-SubCell"/>
</dbReference>
<dbReference type="Pfam" id="PF13639">
    <property type="entry name" value="zf-RING_2"/>
    <property type="match status" value="1"/>
</dbReference>
<keyword evidence="6 16" id="KW-0812">Transmembrane</keyword>
<dbReference type="GO" id="GO:0061630">
    <property type="term" value="F:ubiquitin protein ligase activity"/>
    <property type="evidence" value="ECO:0007669"/>
    <property type="project" value="UniProtKB-EC"/>
</dbReference>
<evidence type="ECO:0000256" key="6">
    <source>
        <dbReference type="ARBA" id="ARBA00022692"/>
    </source>
</evidence>
<comment type="pathway">
    <text evidence="3">Protein modification; protein ubiquitination.</text>
</comment>
<name>A0ABD3KTW7_EUCGL</name>
<dbReference type="InterPro" id="IPR025287">
    <property type="entry name" value="WAK_GUB"/>
</dbReference>
<accession>A0ABD3KTW7</accession>
<keyword evidence="11" id="KW-0862">Zinc</keyword>